<comment type="caution">
    <text evidence="2">The sequence shown here is derived from an EMBL/GenBank/DDBJ whole genome shotgun (WGS) entry which is preliminary data.</text>
</comment>
<name>A0A4C1VQE8_EUMVA</name>
<evidence type="ECO:0000313" key="2">
    <source>
        <dbReference type="EMBL" id="GBP40577.1"/>
    </source>
</evidence>
<evidence type="ECO:0000256" key="1">
    <source>
        <dbReference type="SAM" id="MobiDB-lite"/>
    </source>
</evidence>
<proteinExistence type="predicted"/>
<dbReference type="EMBL" id="BGZK01000384">
    <property type="protein sequence ID" value="GBP40577.1"/>
    <property type="molecule type" value="Genomic_DNA"/>
</dbReference>
<keyword evidence="3" id="KW-1185">Reference proteome</keyword>
<accession>A0A4C1VQE8</accession>
<dbReference type="Proteomes" id="UP000299102">
    <property type="component" value="Unassembled WGS sequence"/>
</dbReference>
<sequence length="110" mass="13190">MFKNYENLLQYVQKGSINYLPRHLWAAVVRELHQGATKRSRGRLSRYDFRSVVANIATSNAKEYTLQIRRTFTHVITCHRYSRGTPFPKHICTPRRSPAERERERERERE</sequence>
<dbReference type="AlphaFoldDB" id="A0A4C1VQE8"/>
<organism evidence="2 3">
    <name type="scientific">Eumeta variegata</name>
    <name type="common">Bagworm moth</name>
    <name type="synonym">Eumeta japonica</name>
    <dbReference type="NCBI Taxonomy" id="151549"/>
    <lineage>
        <taxon>Eukaryota</taxon>
        <taxon>Metazoa</taxon>
        <taxon>Ecdysozoa</taxon>
        <taxon>Arthropoda</taxon>
        <taxon>Hexapoda</taxon>
        <taxon>Insecta</taxon>
        <taxon>Pterygota</taxon>
        <taxon>Neoptera</taxon>
        <taxon>Endopterygota</taxon>
        <taxon>Lepidoptera</taxon>
        <taxon>Glossata</taxon>
        <taxon>Ditrysia</taxon>
        <taxon>Tineoidea</taxon>
        <taxon>Psychidae</taxon>
        <taxon>Oiketicinae</taxon>
        <taxon>Eumeta</taxon>
    </lineage>
</organism>
<feature type="compositionally biased region" description="Basic and acidic residues" evidence="1">
    <location>
        <begin position="97"/>
        <end position="110"/>
    </location>
</feature>
<feature type="region of interest" description="Disordered" evidence="1">
    <location>
        <begin position="87"/>
        <end position="110"/>
    </location>
</feature>
<protein>
    <submittedName>
        <fullName evidence="2">Uncharacterized protein</fullName>
    </submittedName>
</protein>
<evidence type="ECO:0000313" key="3">
    <source>
        <dbReference type="Proteomes" id="UP000299102"/>
    </source>
</evidence>
<reference evidence="2 3" key="1">
    <citation type="journal article" date="2019" name="Commun. Biol.">
        <title>The bagworm genome reveals a unique fibroin gene that provides high tensile strength.</title>
        <authorList>
            <person name="Kono N."/>
            <person name="Nakamura H."/>
            <person name="Ohtoshi R."/>
            <person name="Tomita M."/>
            <person name="Numata K."/>
            <person name="Arakawa K."/>
        </authorList>
    </citation>
    <scope>NUCLEOTIDE SEQUENCE [LARGE SCALE GENOMIC DNA]</scope>
</reference>
<gene>
    <name evidence="2" type="ORF">EVAR_41657_1</name>
</gene>